<dbReference type="AlphaFoldDB" id="A0AAD8PXR4"/>
<protein>
    <submittedName>
        <fullName evidence="2">Uncharacterized protein</fullName>
    </submittedName>
</protein>
<keyword evidence="3" id="KW-1185">Reference proteome</keyword>
<evidence type="ECO:0000256" key="1">
    <source>
        <dbReference type="SAM" id="MobiDB-lite"/>
    </source>
</evidence>
<proteinExistence type="predicted"/>
<comment type="caution">
    <text evidence="2">The sequence shown here is derived from an EMBL/GenBank/DDBJ whole genome shotgun (WGS) entry which is preliminary data.</text>
</comment>
<dbReference type="EMBL" id="JAHLJV010000039">
    <property type="protein sequence ID" value="KAK1586051.1"/>
    <property type="molecule type" value="Genomic_DNA"/>
</dbReference>
<evidence type="ECO:0000313" key="3">
    <source>
        <dbReference type="Proteomes" id="UP001230504"/>
    </source>
</evidence>
<accession>A0AAD8PXR4</accession>
<organism evidence="2 3">
    <name type="scientific">Colletotrichum navitas</name>
    <dbReference type="NCBI Taxonomy" id="681940"/>
    <lineage>
        <taxon>Eukaryota</taxon>
        <taxon>Fungi</taxon>
        <taxon>Dikarya</taxon>
        <taxon>Ascomycota</taxon>
        <taxon>Pezizomycotina</taxon>
        <taxon>Sordariomycetes</taxon>
        <taxon>Hypocreomycetidae</taxon>
        <taxon>Glomerellales</taxon>
        <taxon>Glomerellaceae</taxon>
        <taxon>Colletotrichum</taxon>
        <taxon>Colletotrichum graminicola species complex</taxon>
    </lineage>
</organism>
<evidence type="ECO:0000313" key="2">
    <source>
        <dbReference type="EMBL" id="KAK1586051.1"/>
    </source>
</evidence>
<feature type="region of interest" description="Disordered" evidence="1">
    <location>
        <begin position="1"/>
        <end position="20"/>
    </location>
</feature>
<dbReference type="RefSeq" id="XP_060413019.1">
    <property type="nucleotide sequence ID" value="XM_060558088.1"/>
</dbReference>
<dbReference type="Proteomes" id="UP001230504">
    <property type="component" value="Unassembled WGS sequence"/>
</dbReference>
<name>A0AAD8PXR4_9PEZI</name>
<sequence>MAQTDLIERPSPLFSPERERGKYNNCPGGFPIRRTPSCKACLPNTVNGCTYMCT</sequence>
<gene>
    <name evidence="2" type="ORF">LY79DRAFT_557375</name>
</gene>
<reference evidence="2" key="1">
    <citation type="submission" date="2021-06" db="EMBL/GenBank/DDBJ databases">
        <title>Comparative genomics, transcriptomics and evolutionary studies reveal genomic signatures of adaptation to plant cell wall in hemibiotrophic fungi.</title>
        <authorList>
            <consortium name="DOE Joint Genome Institute"/>
            <person name="Baroncelli R."/>
            <person name="Diaz J.F."/>
            <person name="Benocci T."/>
            <person name="Peng M."/>
            <person name="Battaglia E."/>
            <person name="Haridas S."/>
            <person name="Andreopoulos W."/>
            <person name="Labutti K."/>
            <person name="Pangilinan J."/>
            <person name="Floch G.L."/>
            <person name="Makela M.R."/>
            <person name="Henrissat B."/>
            <person name="Grigoriev I.V."/>
            <person name="Crouch J.A."/>
            <person name="De Vries R.P."/>
            <person name="Sukno S.A."/>
            <person name="Thon M.R."/>
        </authorList>
    </citation>
    <scope>NUCLEOTIDE SEQUENCE</scope>
    <source>
        <strain evidence="2">CBS 125086</strain>
    </source>
</reference>
<dbReference type="GeneID" id="85442328"/>